<dbReference type="InterPro" id="IPR036388">
    <property type="entry name" value="WH-like_DNA-bd_sf"/>
</dbReference>
<dbReference type="InParanoid" id="A0A7L4YMC3"/>
<dbReference type="KEGG" id="eke:EK0264_08360"/>
<proteinExistence type="predicted"/>
<evidence type="ECO:0000259" key="2">
    <source>
        <dbReference type="Pfam" id="PF07848"/>
    </source>
</evidence>
<feature type="domain" description="Transcriptional repressor PaaX-like C-terminal" evidence="3">
    <location>
        <begin position="210"/>
        <end position="291"/>
    </location>
</feature>
<keyword evidence="6" id="KW-1185">Reference proteome</keyword>
<dbReference type="PANTHER" id="PTHR30319">
    <property type="entry name" value="PHENYLACETIC ACID REGULATOR-RELATED TRANSCRIPTIONAL REPRESSOR"/>
    <property type="match status" value="1"/>
</dbReference>
<dbReference type="Pfam" id="PF20803">
    <property type="entry name" value="PaaX_M"/>
    <property type="match status" value="1"/>
</dbReference>
<dbReference type="InterPro" id="IPR036390">
    <property type="entry name" value="WH_DNA-bd_sf"/>
</dbReference>
<evidence type="ECO:0000313" key="6">
    <source>
        <dbReference type="Proteomes" id="UP000463857"/>
    </source>
</evidence>
<dbReference type="InterPro" id="IPR013225">
    <property type="entry name" value="PaaX_C"/>
</dbReference>
<evidence type="ECO:0000259" key="4">
    <source>
        <dbReference type="Pfam" id="PF20803"/>
    </source>
</evidence>
<dbReference type="EMBL" id="CP047156">
    <property type="protein sequence ID" value="QHC00290.1"/>
    <property type="molecule type" value="Genomic_DNA"/>
</dbReference>
<dbReference type="Pfam" id="PF07848">
    <property type="entry name" value="PaaX"/>
    <property type="match status" value="1"/>
</dbReference>
<evidence type="ECO:0000256" key="1">
    <source>
        <dbReference type="SAM" id="MobiDB-lite"/>
    </source>
</evidence>
<dbReference type="PANTHER" id="PTHR30319:SF1">
    <property type="entry name" value="TRANSCRIPTIONAL REPRESSOR PAAX"/>
    <property type="match status" value="1"/>
</dbReference>
<feature type="domain" description="Transcriptional repressor PaaX-like central Cas2-like" evidence="4">
    <location>
        <begin position="124"/>
        <end position="205"/>
    </location>
</feature>
<accession>A0A7L4YMC3</accession>
<feature type="compositionally biased region" description="Low complexity" evidence="1">
    <location>
        <begin position="20"/>
        <end position="29"/>
    </location>
</feature>
<dbReference type="Pfam" id="PF08223">
    <property type="entry name" value="PaaX_C"/>
    <property type="match status" value="1"/>
</dbReference>
<dbReference type="Proteomes" id="UP000463857">
    <property type="component" value="Chromosome"/>
</dbReference>
<dbReference type="InterPro" id="IPR011965">
    <property type="entry name" value="PaaX_trns_reg"/>
</dbReference>
<dbReference type="Gene3D" id="3.30.70.2650">
    <property type="match status" value="1"/>
</dbReference>
<dbReference type="SUPFAM" id="SSF46785">
    <property type="entry name" value="Winged helix' DNA-binding domain"/>
    <property type="match status" value="1"/>
</dbReference>
<dbReference type="InterPro" id="IPR048846">
    <property type="entry name" value="PaaX-like_central"/>
</dbReference>
<feature type="region of interest" description="Disordered" evidence="1">
    <location>
        <begin position="1"/>
        <end position="29"/>
    </location>
</feature>
<dbReference type="GO" id="GO:0006351">
    <property type="term" value="P:DNA-templated transcription"/>
    <property type="evidence" value="ECO:0007669"/>
    <property type="project" value="InterPro"/>
</dbReference>
<feature type="domain" description="Transcriptional repressor PaaX-like N-terminal" evidence="2">
    <location>
        <begin position="36"/>
        <end position="105"/>
    </location>
</feature>
<dbReference type="InterPro" id="IPR012906">
    <property type="entry name" value="PaaX-like_N"/>
</dbReference>
<organism evidence="5 6">
    <name type="scientific">Epidermidibacterium keratini</name>
    <dbReference type="NCBI Taxonomy" id="1891644"/>
    <lineage>
        <taxon>Bacteria</taxon>
        <taxon>Bacillati</taxon>
        <taxon>Actinomycetota</taxon>
        <taxon>Actinomycetes</taxon>
        <taxon>Sporichthyales</taxon>
        <taxon>Sporichthyaceae</taxon>
        <taxon>Epidermidibacterium</taxon>
    </lineage>
</organism>
<protein>
    <submittedName>
        <fullName evidence="5">PaaX family transcriptional regulator</fullName>
    </submittedName>
</protein>
<evidence type="ECO:0000259" key="3">
    <source>
        <dbReference type="Pfam" id="PF08223"/>
    </source>
</evidence>
<reference evidence="5 6" key="1">
    <citation type="journal article" date="2018" name="Int. J. Syst. Evol. Microbiol.">
        <title>Epidermidibacterium keratini gen. nov., sp. nov., a member of the family Sporichthyaceae, isolated from keratin epidermis.</title>
        <authorList>
            <person name="Lee D.G."/>
            <person name="Trujillo M.E."/>
            <person name="Kang S."/>
            <person name="Nam J.J."/>
            <person name="Kim Y.J."/>
        </authorList>
    </citation>
    <scope>NUCLEOTIDE SEQUENCE [LARGE SCALE GENOMIC DNA]</scope>
    <source>
        <strain evidence="5 6">EPI-7</strain>
    </source>
</reference>
<sequence length="302" mass="33533">MSRRTNRRSEHVSTTDTRRTQAQVRAAADAGSAATSARSLLLTVLGEFVYPREGRAWTGALVEALGTLGVETKSARQALARMGAEGLVEAERHGRKVEWSLTEAGSRLIAEGTERIYTFLRNPHGWDGRWLVLNVAIPESQRRLRHQLRTRLTWLGMGSPAPGLWIVPDASKSGPARDVLDELGLADRAFAWVGTADEQTDPARLLSAAWDLSDVAQRYERFIDDFARRTPDSGREAFATQVELIQAWRGFPFLDPEIPLELLPSGWPGERAAATFHECRERWHAAAQSEWERLAAAAAASR</sequence>
<dbReference type="Gene3D" id="1.20.58.1460">
    <property type="match status" value="1"/>
</dbReference>
<feature type="compositionally biased region" description="Basic and acidic residues" evidence="1">
    <location>
        <begin position="7"/>
        <end position="19"/>
    </location>
</feature>
<dbReference type="OrthoDB" id="2270427at2"/>
<dbReference type="PIRSF" id="PIRSF020623">
    <property type="entry name" value="PaaX"/>
    <property type="match status" value="1"/>
</dbReference>
<dbReference type="Gene3D" id="1.10.10.10">
    <property type="entry name" value="Winged helix-like DNA-binding domain superfamily/Winged helix DNA-binding domain"/>
    <property type="match status" value="1"/>
</dbReference>
<dbReference type="AlphaFoldDB" id="A0A7L4YMC3"/>
<evidence type="ECO:0000313" key="5">
    <source>
        <dbReference type="EMBL" id="QHC00290.1"/>
    </source>
</evidence>
<name>A0A7L4YMC3_9ACTN</name>
<gene>
    <name evidence="5" type="ORF">EK0264_08360</name>
</gene>